<accession>A0A8S1QBG0</accession>
<dbReference type="Proteomes" id="UP000692954">
    <property type="component" value="Unassembled WGS sequence"/>
</dbReference>
<name>A0A8S1QBG0_9CILI</name>
<keyword evidence="3" id="KW-1185">Reference proteome</keyword>
<evidence type="ECO:0000256" key="1">
    <source>
        <dbReference type="SAM" id="MobiDB-lite"/>
    </source>
</evidence>
<organism evidence="2 3">
    <name type="scientific">Paramecium sonneborni</name>
    <dbReference type="NCBI Taxonomy" id="65129"/>
    <lineage>
        <taxon>Eukaryota</taxon>
        <taxon>Sar</taxon>
        <taxon>Alveolata</taxon>
        <taxon>Ciliophora</taxon>
        <taxon>Intramacronucleata</taxon>
        <taxon>Oligohymenophorea</taxon>
        <taxon>Peniculida</taxon>
        <taxon>Parameciidae</taxon>
        <taxon>Paramecium</taxon>
    </lineage>
</organism>
<reference evidence="2" key="1">
    <citation type="submission" date="2021-01" db="EMBL/GenBank/DDBJ databases">
        <authorList>
            <consortium name="Genoscope - CEA"/>
            <person name="William W."/>
        </authorList>
    </citation>
    <scope>NUCLEOTIDE SEQUENCE</scope>
</reference>
<feature type="compositionally biased region" description="Low complexity" evidence="1">
    <location>
        <begin position="26"/>
        <end position="40"/>
    </location>
</feature>
<dbReference type="OrthoDB" id="20835at2759"/>
<dbReference type="PANTHER" id="PTHR34066">
    <property type="entry name" value="GROWTH FACTOR 2"/>
    <property type="match status" value="1"/>
</dbReference>
<dbReference type="PANTHER" id="PTHR34066:SF1">
    <property type="entry name" value="DUF1764 FAMILY PROTEIN"/>
    <property type="match status" value="1"/>
</dbReference>
<dbReference type="EMBL" id="CAJJDN010000100">
    <property type="protein sequence ID" value="CAD8112274.1"/>
    <property type="molecule type" value="Genomic_DNA"/>
</dbReference>
<feature type="region of interest" description="Disordered" evidence="1">
    <location>
        <begin position="26"/>
        <end position="82"/>
    </location>
</feature>
<dbReference type="AlphaFoldDB" id="A0A8S1QBG0"/>
<comment type="caution">
    <text evidence="2">The sequence shown here is derived from an EMBL/GenBank/DDBJ whole genome shotgun (WGS) entry which is preliminary data.</text>
</comment>
<sequence>MGKNKEQQTITNKDINDIFKSIQKQNNIKKNKSEQSQNKSTNQDQKIVKSQNTQPVQNNKILPKKTKHTNIQQQSKPKYTEEGYKVYNTDELKIGKGGNTDKCPFDCECCF</sequence>
<evidence type="ECO:0000313" key="3">
    <source>
        <dbReference type="Proteomes" id="UP000692954"/>
    </source>
</evidence>
<proteinExistence type="predicted"/>
<protein>
    <submittedName>
        <fullName evidence="2">Uncharacterized protein</fullName>
    </submittedName>
</protein>
<dbReference type="InterPro" id="IPR013885">
    <property type="entry name" value="DUF1764_euk"/>
</dbReference>
<gene>
    <name evidence="2" type="ORF">PSON_ATCC_30995.1.T1000113</name>
</gene>
<evidence type="ECO:0000313" key="2">
    <source>
        <dbReference type="EMBL" id="CAD8112274.1"/>
    </source>
</evidence>
<dbReference type="Pfam" id="PF08576">
    <property type="entry name" value="DUF1764"/>
    <property type="match status" value="1"/>
</dbReference>
<feature type="compositionally biased region" description="Polar residues" evidence="1">
    <location>
        <begin position="41"/>
        <end position="60"/>
    </location>
</feature>